<evidence type="ECO:0000313" key="3">
    <source>
        <dbReference type="EMBL" id="GEU40552.1"/>
    </source>
</evidence>
<dbReference type="EMBL" id="BKCJ010001316">
    <property type="protein sequence ID" value="GEU40552.1"/>
    <property type="molecule type" value="Genomic_DNA"/>
</dbReference>
<evidence type="ECO:0000259" key="2">
    <source>
        <dbReference type="Pfam" id="PF07727"/>
    </source>
</evidence>
<gene>
    <name evidence="3" type="ORF">Tci_012530</name>
</gene>
<dbReference type="InterPro" id="IPR013103">
    <property type="entry name" value="RVT_2"/>
</dbReference>
<organism evidence="3">
    <name type="scientific">Tanacetum cinerariifolium</name>
    <name type="common">Dalmatian daisy</name>
    <name type="synonym">Chrysanthemum cinerariifolium</name>
    <dbReference type="NCBI Taxonomy" id="118510"/>
    <lineage>
        <taxon>Eukaryota</taxon>
        <taxon>Viridiplantae</taxon>
        <taxon>Streptophyta</taxon>
        <taxon>Embryophyta</taxon>
        <taxon>Tracheophyta</taxon>
        <taxon>Spermatophyta</taxon>
        <taxon>Magnoliopsida</taxon>
        <taxon>eudicotyledons</taxon>
        <taxon>Gunneridae</taxon>
        <taxon>Pentapetalae</taxon>
        <taxon>asterids</taxon>
        <taxon>campanulids</taxon>
        <taxon>Asterales</taxon>
        <taxon>Asteraceae</taxon>
        <taxon>Asteroideae</taxon>
        <taxon>Anthemideae</taxon>
        <taxon>Anthemidinae</taxon>
        <taxon>Tanacetum</taxon>
    </lineage>
</organism>
<feature type="region of interest" description="Disordered" evidence="1">
    <location>
        <begin position="308"/>
        <end position="348"/>
    </location>
</feature>
<reference evidence="3" key="1">
    <citation type="journal article" date="2019" name="Sci. Rep.">
        <title>Draft genome of Tanacetum cinerariifolium, the natural source of mosquito coil.</title>
        <authorList>
            <person name="Yamashiro T."/>
            <person name="Shiraishi A."/>
            <person name="Satake H."/>
            <person name="Nakayama K."/>
        </authorList>
    </citation>
    <scope>NUCLEOTIDE SEQUENCE</scope>
</reference>
<feature type="compositionally biased region" description="Polar residues" evidence="1">
    <location>
        <begin position="315"/>
        <end position="344"/>
    </location>
</feature>
<name>A0A6L2JVE9_TANCI</name>
<dbReference type="Pfam" id="PF07727">
    <property type="entry name" value="RVT_2"/>
    <property type="match status" value="1"/>
</dbReference>
<dbReference type="AlphaFoldDB" id="A0A6L2JVE9"/>
<feature type="domain" description="Reverse transcriptase Ty1/copia-type" evidence="2">
    <location>
        <begin position="434"/>
        <end position="527"/>
    </location>
</feature>
<evidence type="ECO:0000256" key="1">
    <source>
        <dbReference type="SAM" id="MobiDB-lite"/>
    </source>
</evidence>
<accession>A0A6L2JVE9</accession>
<proteinExistence type="predicted"/>
<protein>
    <submittedName>
        <fullName evidence="3">Retrovirus-related Pol polyprotein from transposon TNT 1-94</fullName>
    </submittedName>
</protein>
<sequence>MEISDLNVSLQEKYLVITALKDDLRKLKRKVLVGDVVTSHSITFEMLKVDVKPLALKLLNNRTIHSDYLRHTQEQAAILKEVVEQGKSQNSLNNSLDHACKYTKRIQELLILIKQTCPSINGSSEKFKEKVWKPIEKVFNNIGYIWRPTGQTFTMVGNTPLLTRITTSTEMPSRNPIPLETDTPKPVITLVYSRKPRKYKATDPVSKSKVIKFVSANKKEASKSWGSTVSNVPSSSLDECGLSKLFSVATACYTKNRSIIRLRHGKMPYELLHNKPPDLSFLHVFGALCYPINDSENLGKLQPKDDIVAPEPVASTGSPSSTTTDQDAPSPSNSQTTPETQSPIIPNDVEEDNYDLDVANMNNDPFFGIPVPEVPSDQSSSMDFIHTTVHPDHQISKHNSKWTKDHPFENIIGELARPIEAMQEELNEFERLGVWELVPRPDKVVVITLKWIYKVKLDEVGGILKNKARLVARGYRQEERINFEESFAPIVRLEAIRIFLSFAAHMNMVVYQIDMKTTFLNGLEISQSPKGIFINQSKYALESLKKYGFDSCDPIDTLMVKKSKLDEDKKGKSLIRHTIVA</sequence>
<comment type="caution">
    <text evidence="3">The sequence shown here is derived from an EMBL/GenBank/DDBJ whole genome shotgun (WGS) entry which is preliminary data.</text>
</comment>